<sequence length="401" mass="45086">MNPNNSQTTLGLAGHSEHAENSDNSDIDPSYLDPPRSRTNFSAQSRVSLPSSIPAKAKKALIEVSPEGTQCIITRHKSHVECSHILRRASKSSDLTNLEHWWGCQPHTLNLDVPENLIWLSPDMHRCFNRGHWALVPSLELLRHIWDTTGRDIGRNVYTHFTRRYPNTNRQYTYVSFRAGEEPITRFDESHETAPSRGTLHHSPFFTLPSILSHVHPYFVICNVAINDIKHCPEPNRPEPEPELESVEVPLEGYETLNGHEELLERVRMCRRIYLLWTMTVLPTASGNLHPNSRTSRNSQSNPSSGPSTRRSSQSATDNSRTRDNAPQATDIANEPCRQSKPQDSALTGSDSMLDNKDDELTADEGQYGHADIPYWAKVENWLQGVNTTFPTTGASIDGVA</sequence>
<keyword evidence="3" id="KW-0255">Endonuclease</keyword>
<feature type="compositionally biased region" description="Polar residues" evidence="1">
    <location>
        <begin position="285"/>
        <end position="300"/>
    </location>
</feature>
<dbReference type="EMBL" id="AZST01000256">
    <property type="protein sequence ID" value="KEP50412.1"/>
    <property type="molecule type" value="Genomic_DNA"/>
</dbReference>
<feature type="compositionally biased region" description="Polar residues" evidence="1">
    <location>
        <begin position="1"/>
        <end position="10"/>
    </location>
</feature>
<feature type="compositionally biased region" description="Polar residues" evidence="1">
    <location>
        <begin position="37"/>
        <end position="48"/>
    </location>
</feature>
<gene>
    <name evidence="3" type="ORF">V565_080450</name>
</gene>
<feature type="region of interest" description="Disordered" evidence="1">
    <location>
        <begin position="1"/>
        <end position="48"/>
    </location>
</feature>
<proteinExistence type="predicted"/>
<dbReference type="Pfam" id="PF13391">
    <property type="entry name" value="HNH_2"/>
    <property type="match status" value="1"/>
</dbReference>
<name>A0A074SK50_9AGAM</name>
<keyword evidence="3" id="KW-0378">Hydrolase</keyword>
<evidence type="ECO:0000313" key="4">
    <source>
        <dbReference type="Proteomes" id="UP000027456"/>
    </source>
</evidence>
<keyword evidence="4" id="KW-1185">Reference proteome</keyword>
<dbReference type="GO" id="GO:0004519">
    <property type="term" value="F:endonuclease activity"/>
    <property type="evidence" value="ECO:0007669"/>
    <property type="project" value="UniProtKB-KW"/>
</dbReference>
<feature type="domain" description="HNH nuclease" evidence="2">
    <location>
        <begin position="71"/>
        <end position="135"/>
    </location>
</feature>
<dbReference type="STRING" id="1423351.A0A074SK50"/>
<evidence type="ECO:0000256" key="1">
    <source>
        <dbReference type="SAM" id="MobiDB-lite"/>
    </source>
</evidence>
<evidence type="ECO:0000313" key="3">
    <source>
        <dbReference type="EMBL" id="KEP50412.1"/>
    </source>
</evidence>
<feature type="compositionally biased region" description="Polar residues" evidence="1">
    <location>
        <begin position="340"/>
        <end position="353"/>
    </location>
</feature>
<evidence type="ECO:0000259" key="2">
    <source>
        <dbReference type="Pfam" id="PF13391"/>
    </source>
</evidence>
<reference evidence="3 4" key="1">
    <citation type="submission" date="2013-12" db="EMBL/GenBank/DDBJ databases">
        <authorList>
            <person name="Cubeta M."/>
            <person name="Pakala S."/>
            <person name="Fedorova N."/>
            <person name="Thomas E."/>
            <person name="Dean R."/>
            <person name="Jabaji S."/>
            <person name="Neate S."/>
            <person name="Toda T."/>
            <person name="Tavantzis S."/>
            <person name="Vilgalys R."/>
            <person name="Bharathan N."/>
            <person name="Pakala S."/>
            <person name="Losada L.S."/>
            <person name="Zafar N."/>
            <person name="Nierman W."/>
        </authorList>
    </citation>
    <scope>NUCLEOTIDE SEQUENCE [LARGE SCALE GENOMIC DNA]</scope>
    <source>
        <strain evidence="3 4">123E</strain>
    </source>
</reference>
<feature type="compositionally biased region" description="Low complexity" evidence="1">
    <location>
        <begin position="301"/>
        <end position="315"/>
    </location>
</feature>
<dbReference type="InterPro" id="IPR003615">
    <property type="entry name" value="HNH_nuc"/>
</dbReference>
<accession>A0A074SK50</accession>
<feature type="region of interest" description="Disordered" evidence="1">
    <location>
        <begin position="285"/>
        <end position="358"/>
    </location>
</feature>
<protein>
    <submittedName>
        <fullName evidence="3">HNH endonuclease</fullName>
    </submittedName>
</protein>
<dbReference type="Proteomes" id="UP000027456">
    <property type="component" value="Unassembled WGS sequence"/>
</dbReference>
<comment type="caution">
    <text evidence="3">The sequence shown here is derived from an EMBL/GenBank/DDBJ whole genome shotgun (WGS) entry which is preliminary data.</text>
</comment>
<dbReference type="HOGENOM" id="CLU_048629_0_0_1"/>
<organism evidence="3 4">
    <name type="scientific">Rhizoctonia solani 123E</name>
    <dbReference type="NCBI Taxonomy" id="1423351"/>
    <lineage>
        <taxon>Eukaryota</taxon>
        <taxon>Fungi</taxon>
        <taxon>Dikarya</taxon>
        <taxon>Basidiomycota</taxon>
        <taxon>Agaricomycotina</taxon>
        <taxon>Agaricomycetes</taxon>
        <taxon>Cantharellales</taxon>
        <taxon>Ceratobasidiaceae</taxon>
        <taxon>Rhizoctonia</taxon>
    </lineage>
</organism>
<dbReference type="OrthoDB" id="3133596at2759"/>
<keyword evidence="3" id="KW-0540">Nuclease</keyword>
<dbReference type="AlphaFoldDB" id="A0A074SK50"/>